<organism evidence="1 2">
    <name type="scientific">Dufourea novaeangliae</name>
    <name type="common">Sweat bee</name>
    <dbReference type="NCBI Taxonomy" id="178035"/>
    <lineage>
        <taxon>Eukaryota</taxon>
        <taxon>Metazoa</taxon>
        <taxon>Ecdysozoa</taxon>
        <taxon>Arthropoda</taxon>
        <taxon>Hexapoda</taxon>
        <taxon>Insecta</taxon>
        <taxon>Pterygota</taxon>
        <taxon>Neoptera</taxon>
        <taxon>Endopterygota</taxon>
        <taxon>Hymenoptera</taxon>
        <taxon>Apocrita</taxon>
        <taxon>Aculeata</taxon>
        <taxon>Apoidea</taxon>
        <taxon>Anthophila</taxon>
        <taxon>Halictidae</taxon>
        <taxon>Rophitinae</taxon>
        <taxon>Dufourea</taxon>
    </lineage>
</organism>
<accession>A0A154P9N3</accession>
<evidence type="ECO:0000313" key="2">
    <source>
        <dbReference type="Proteomes" id="UP000076502"/>
    </source>
</evidence>
<keyword evidence="2" id="KW-1185">Reference proteome</keyword>
<dbReference type="EMBL" id="KQ434835">
    <property type="protein sequence ID" value="KZC07890.1"/>
    <property type="molecule type" value="Genomic_DNA"/>
</dbReference>
<name>A0A154P9N3_DUFNO</name>
<evidence type="ECO:0000313" key="1">
    <source>
        <dbReference type="EMBL" id="KZC07890.1"/>
    </source>
</evidence>
<gene>
    <name evidence="1" type="ORF">WN55_09932</name>
</gene>
<dbReference type="Proteomes" id="UP000076502">
    <property type="component" value="Unassembled WGS sequence"/>
</dbReference>
<sequence>MVQRKKRRWRVRKGGKTRVFIDRKKTGRNNTRLWGGGRVETREPVARERLRREIGQQQSVIREKKKEIVGWVLERVKLYGQMVARKEWVKKTEACVGGEKAGQIKRG</sequence>
<proteinExistence type="predicted"/>
<reference evidence="1 2" key="1">
    <citation type="submission" date="2015-07" db="EMBL/GenBank/DDBJ databases">
        <title>The genome of Dufourea novaeangliae.</title>
        <authorList>
            <person name="Pan H."/>
            <person name="Kapheim K."/>
        </authorList>
    </citation>
    <scope>NUCLEOTIDE SEQUENCE [LARGE SCALE GENOMIC DNA]</scope>
    <source>
        <strain evidence="1">0120121106</strain>
        <tissue evidence="1">Whole body</tissue>
    </source>
</reference>
<dbReference type="AlphaFoldDB" id="A0A154P9N3"/>
<protein>
    <submittedName>
        <fullName evidence="1">Uncharacterized protein</fullName>
    </submittedName>
</protein>